<keyword evidence="8" id="KW-1133">Transmembrane helix</keyword>
<dbReference type="OrthoDB" id="56564at2157"/>
<evidence type="ECO:0000313" key="10">
    <source>
        <dbReference type="EMBL" id="ARD84085.1"/>
    </source>
</evidence>
<proteinExistence type="inferred from homology"/>
<dbReference type="KEGG" id="fai:FAD_0155"/>
<keyword evidence="5" id="KW-0249">Electron transport</keyword>
<keyword evidence="6" id="KW-0186">Copper</keyword>
<dbReference type="InterPro" id="IPR001505">
    <property type="entry name" value="Copper_CuA"/>
</dbReference>
<evidence type="ECO:0000256" key="2">
    <source>
        <dbReference type="ARBA" id="ARBA00007866"/>
    </source>
</evidence>
<keyword evidence="3" id="KW-0813">Transport</keyword>
<dbReference type="InterPro" id="IPR002429">
    <property type="entry name" value="CcO_II-like_C"/>
</dbReference>
<dbReference type="CDD" id="cd13842">
    <property type="entry name" value="CuRO_HCO_II_like"/>
    <property type="match status" value="1"/>
</dbReference>
<evidence type="ECO:0000256" key="6">
    <source>
        <dbReference type="ARBA" id="ARBA00023008"/>
    </source>
</evidence>
<accession>A0A1V0N1V6</accession>
<dbReference type="GO" id="GO:0016020">
    <property type="term" value="C:membrane"/>
    <property type="evidence" value="ECO:0007669"/>
    <property type="project" value="UniProtKB-SubCell"/>
</dbReference>
<keyword evidence="11" id="KW-1185">Reference proteome</keyword>
<dbReference type="GO" id="GO:0004129">
    <property type="term" value="F:cytochrome-c oxidase activity"/>
    <property type="evidence" value="ECO:0007669"/>
    <property type="project" value="InterPro"/>
</dbReference>
<dbReference type="PROSITE" id="PS00078">
    <property type="entry name" value="COX2"/>
    <property type="match status" value="1"/>
</dbReference>
<protein>
    <submittedName>
        <fullName evidence="10">Cytochrome c oxidase polypeptide II</fullName>
    </submittedName>
</protein>
<sequence length="276" mass="31164">MFEIYNIIPSVYHLIPRGSITGAEITSIFLAYVLPGILIGGGFALWYVYVFLKSYKPKNADEFEKEKYNKDMDMRPGRIENLERGNKTIFKIFVLFVVLILLSLLVYDLPPAYGIRVAGAAPSAPTDSHHYMDINVVGYQWQWVFIYPNGASSRHFLVLPADTPIQFNVTSVDVMHSFYLINVTKVDAFPGHYNYVWSNITLTGEYQFECVELCGLGHAHMRGQAFVLPKAQYESWLNTTRGGEMVEQFHVGTYSENYGPNNYDNGTVITPPSAGA</sequence>
<feature type="transmembrane region" description="Helical" evidence="8">
    <location>
        <begin position="29"/>
        <end position="52"/>
    </location>
</feature>
<feature type="domain" description="Cytochrome oxidase subunit II copper A binding" evidence="9">
    <location>
        <begin position="129"/>
        <end position="239"/>
    </location>
</feature>
<evidence type="ECO:0000259" key="9">
    <source>
        <dbReference type="PROSITE" id="PS50857"/>
    </source>
</evidence>
<dbReference type="Gene3D" id="2.60.40.420">
    <property type="entry name" value="Cupredoxins - blue copper proteins"/>
    <property type="match status" value="1"/>
</dbReference>
<dbReference type="STRING" id="74969.FAD_0155"/>
<dbReference type="InterPro" id="IPR045187">
    <property type="entry name" value="CcO_II"/>
</dbReference>
<dbReference type="Pfam" id="PF00116">
    <property type="entry name" value="COX2"/>
    <property type="match status" value="1"/>
</dbReference>
<evidence type="ECO:0000256" key="1">
    <source>
        <dbReference type="ARBA" id="ARBA00004370"/>
    </source>
</evidence>
<dbReference type="GO" id="GO:0005507">
    <property type="term" value="F:copper ion binding"/>
    <property type="evidence" value="ECO:0007669"/>
    <property type="project" value="InterPro"/>
</dbReference>
<evidence type="ECO:0000256" key="7">
    <source>
        <dbReference type="ARBA" id="ARBA00023136"/>
    </source>
</evidence>
<dbReference type="SUPFAM" id="SSF49503">
    <property type="entry name" value="Cupredoxins"/>
    <property type="match status" value="1"/>
</dbReference>
<dbReference type="AlphaFoldDB" id="A0A1V0N1V6"/>
<dbReference type="PANTHER" id="PTHR22888:SF9">
    <property type="entry name" value="CYTOCHROME C OXIDASE SUBUNIT 2"/>
    <property type="match status" value="1"/>
</dbReference>
<reference evidence="10 11" key="1">
    <citation type="submission" date="2011-10" db="EMBL/GenBank/DDBJ databases">
        <title>Metabolic and evolutionary patterns in the extreme acidophile Ferroplasma acidiphilum.</title>
        <authorList>
            <person name="Golyshina O.V."/>
            <person name="Kozyavkin S.A."/>
            <person name="Tatusov R.L."/>
            <person name="Slesarev A.I."/>
            <person name="Golyshin P.N."/>
        </authorList>
    </citation>
    <scope>NUCLEOTIDE SEQUENCE [LARGE SCALE GENOMIC DNA]</scope>
    <source>
        <strain evidence="11">Y</strain>
    </source>
</reference>
<dbReference type="PROSITE" id="PS50857">
    <property type="entry name" value="COX2_CUA"/>
    <property type="match status" value="1"/>
</dbReference>
<comment type="similarity">
    <text evidence="2">Belongs to the cytochrome c oxidase subunit 2 family.</text>
</comment>
<name>A0A1V0N1V6_9ARCH</name>
<evidence type="ECO:0000313" key="11">
    <source>
        <dbReference type="Proteomes" id="UP000192050"/>
    </source>
</evidence>
<evidence type="ECO:0000256" key="8">
    <source>
        <dbReference type="SAM" id="Phobius"/>
    </source>
</evidence>
<evidence type="ECO:0000256" key="4">
    <source>
        <dbReference type="ARBA" id="ARBA00022723"/>
    </source>
</evidence>
<feature type="transmembrane region" description="Helical" evidence="8">
    <location>
        <begin position="88"/>
        <end position="107"/>
    </location>
</feature>
<dbReference type="PANTHER" id="PTHR22888">
    <property type="entry name" value="CYTOCHROME C OXIDASE, SUBUNIT II"/>
    <property type="match status" value="1"/>
</dbReference>
<dbReference type="EMBL" id="CP015363">
    <property type="protein sequence ID" value="ARD84085.1"/>
    <property type="molecule type" value="Genomic_DNA"/>
</dbReference>
<dbReference type="Proteomes" id="UP000192050">
    <property type="component" value="Chromosome"/>
</dbReference>
<keyword evidence="8" id="KW-0812">Transmembrane</keyword>
<comment type="subcellular location">
    <subcellularLocation>
        <location evidence="1">Membrane</location>
    </subcellularLocation>
</comment>
<dbReference type="GeneID" id="84218644"/>
<dbReference type="GO" id="GO:0042773">
    <property type="term" value="P:ATP synthesis coupled electron transport"/>
    <property type="evidence" value="ECO:0007669"/>
    <property type="project" value="TreeGrafter"/>
</dbReference>
<evidence type="ECO:0000256" key="3">
    <source>
        <dbReference type="ARBA" id="ARBA00022448"/>
    </source>
</evidence>
<dbReference type="RefSeq" id="WP_081141382.1">
    <property type="nucleotide sequence ID" value="NZ_CP015363.1"/>
</dbReference>
<keyword evidence="4" id="KW-0479">Metal-binding</keyword>
<evidence type="ECO:0000256" key="5">
    <source>
        <dbReference type="ARBA" id="ARBA00022982"/>
    </source>
</evidence>
<keyword evidence="7 8" id="KW-0472">Membrane</keyword>
<dbReference type="InterPro" id="IPR008972">
    <property type="entry name" value="Cupredoxin"/>
</dbReference>
<organism evidence="10 11">
    <name type="scientific">Ferroplasma acidiphilum</name>
    <dbReference type="NCBI Taxonomy" id="74969"/>
    <lineage>
        <taxon>Archaea</taxon>
        <taxon>Methanobacteriati</taxon>
        <taxon>Thermoplasmatota</taxon>
        <taxon>Thermoplasmata</taxon>
        <taxon>Thermoplasmatales</taxon>
        <taxon>Ferroplasmaceae</taxon>
        <taxon>Ferroplasma</taxon>
    </lineage>
</organism>
<gene>
    <name evidence="10" type="ORF">FAD_0155</name>
</gene>